<dbReference type="GO" id="GO:0016787">
    <property type="term" value="F:hydrolase activity"/>
    <property type="evidence" value="ECO:0007669"/>
    <property type="project" value="UniProtKB-KW"/>
</dbReference>
<sequence>MTTPLPRIVRPRPGLDLVLREAGTGGAVLVLHGGPGPDSVAPLIDHLSAAHRVLAPTHPGWDDTPRPDALDSVAALAALHLDLLELLDVRDVTVVGTSFGGWVAVESALGDRDGRIGRLVLMDAIGPQVPGHPITPPGGPPPAAGPVPAAGAPAPRGGPAARQPAALHAYAGPHLGDPGLLPRLSAVACPVQVIWGENDRVATPAYGRAYAAAFPDARFELVRGAGHLPLREEPSAVFAALDAFLARPADAAIG</sequence>
<name>A0ABP9JSR7_9ACTN</name>
<dbReference type="RefSeq" id="WP_345666493.1">
    <property type="nucleotide sequence ID" value="NZ_BAABKC010000001.1"/>
</dbReference>
<dbReference type="InterPro" id="IPR029058">
    <property type="entry name" value="AB_hydrolase_fold"/>
</dbReference>
<dbReference type="PANTHER" id="PTHR43689:SF8">
    <property type="entry name" value="ALPHA_BETA-HYDROLASES SUPERFAMILY PROTEIN"/>
    <property type="match status" value="1"/>
</dbReference>
<dbReference type="Pfam" id="PF12697">
    <property type="entry name" value="Abhydrolase_6"/>
    <property type="match status" value="1"/>
</dbReference>
<dbReference type="Gene3D" id="3.40.50.1820">
    <property type="entry name" value="alpha/beta hydrolase"/>
    <property type="match status" value="1"/>
</dbReference>
<keyword evidence="4" id="KW-1185">Reference proteome</keyword>
<feature type="domain" description="AB hydrolase-1" evidence="2">
    <location>
        <begin position="28"/>
        <end position="240"/>
    </location>
</feature>
<organism evidence="3 4">
    <name type="scientific">Streptomyces similanensis</name>
    <dbReference type="NCBI Taxonomy" id="1274988"/>
    <lineage>
        <taxon>Bacteria</taxon>
        <taxon>Bacillati</taxon>
        <taxon>Actinomycetota</taxon>
        <taxon>Actinomycetes</taxon>
        <taxon>Kitasatosporales</taxon>
        <taxon>Streptomycetaceae</taxon>
        <taxon>Streptomyces</taxon>
    </lineage>
</organism>
<feature type="region of interest" description="Disordered" evidence="1">
    <location>
        <begin position="128"/>
        <end position="162"/>
    </location>
</feature>
<proteinExistence type="predicted"/>
<reference evidence="4" key="1">
    <citation type="journal article" date="2019" name="Int. J. Syst. Evol. Microbiol.">
        <title>The Global Catalogue of Microorganisms (GCM) 10K type strain sequencing project: providing services to taxonomists for standard genome sequencing and annotation.</title>
        <authorList>
            <consortium name="The Broad Institute Genomics Platform"/>
            <consortium name="The Broad Institute Genome Sequencing Center for Infectious Disease"/>
            <person name="Wu L."/>
            <person name="Ma J."/>
        </authorList>
    </citation>
    <scope>NUCLEOTIDE SEQUENCE [LARGE SCALE GENOMIC DNA]</scope>
    <source>
        <strain evidence="4">JCM 18410</strain>
    </source>
</reference>
<comment type="caution">
    <text evidence="3">The sequence shown here is derived from an EMBL/GenBank/DDBJ whole genome shotgun (WGS) entry which is preliminary data.</text>
</comment>
<accession>A0ABP9JSR7</accession>
<protein>
    <submittedName>
        <fullName evidence="3">Alpha/beta hydrolase</fullName>
    </submittedName>
</protein>
<feature type="compositionally biased region" description="Pro residues" evidence="1">
    <location>
        <begin position="133"/>
        <end position="145"/>
    </location>
</feature>
<dbReference type="PANTHER" id="PTHR43689">
    <property type="entry name" value="HYDROLASE"/>
    <property type="match status" value="1"/>
</dbReference>
<dbReference type="EMBL" id="BAABKC010000001">
    <property type="protein sequence ID" value="GAA5041059.1"/>
    <property type="molecule type" value="Genomic_DNA"/>
</dbReference>
<evidence type="ECO:0000313" key="4">
    <source>
        <dbReference type="Proteomes" id="UP001500124"/>
    </source>
</evidence>
<evidence type="ECO:0000259" key="2">
    <source>
        <dbReference type="Pfam" id="PF12697"/>
    </source>
</evidence>
<feature type="compositionally biased region" description="Low complexity" evidence="1">
    <location>
        <begin position="146"/>
        <end position="162"/>
    </location>
</feature>
<dbReference type="Proteomes" id="UP001500124">
    <property type="component" value="Unassembled WGS sequence"/>
</dbReference>
<dbReference type="InterPro" id="IPR000073">
    <property type="entry name" value="AB_hydrolase_1"/>
</dbReference>
<dbReference type="SUPFAM" id="SSF53474">
    <property type="entry name" value="alpha/beta-Hydrolases"/>
    <property type="match status" value="1"/>
</dbReference>
<keyword evidence="3" id="KW-0378">Hydrolase</keyword>
<evidence type="ECO:0000313" key="3">
    <source>
        <dbReference type="EMBL" id="GAA5041059.1"/>
    </source>
</evidence>
<gene>
    <name evidence="3" type="ORF">GCM10023336_00760</name>
</gene>
<evidence type="ECO:0000256" key="1">
    <source>
        <dbReference type="SAM" id="MobiDB-lite"/>
    </source>
</evidence>